<evidence type="ECO:0000313" key="3">
    <source>
        <dbReference type="Proteomes" id="UP000076563"/>
    </source>
</evidence>
<dbReference type="RefSeq" id="WP_063183021.1">
    <property type="nucleotide sequence ID" value="NZ_LQRA01000057.1"/>
</dbReference>
<keyword evidence="1" id="KW-1133">Transmembrane helix</keyword>
<feature type="transmembrane region" description="Helical" evidence="1">
    <location>
        <begin position="29"/>
        <end position="49"/>
    </location>
</feature>
<sequence>MKKWFFGLLALNVFLYSLPQEVVLSSGMQWIGGLLLISIFGVIAFHIFVGHRQTEQQNVCWHEKTLGGIYLHGALVFRGQRRSKAKSQSRRTVLAQLRG</sequence>
<dbReference type="Proteomes" id="UP000076563">
    <property type="component" value="Unassembled WGS sequence"/>
</dbReference>
<keyword evidence="1" id="KW-0472">Membrane</keyword>
<keyword evidence="3" id="KW-1185">Reference proteome</keyword>
<name>A0A163XMK6_9BACL</name>
<evidence type="ECO:0000256" key="1">
    <source>
        <dbReference type="SAM" id="Phobius"/>
    </source>
</evidence>
<reference evidence="3" key="1">
    <citation type="submission" date="2016-01" db="EMBL/GenBank/DDBJ databases">
        <title>Draft genome of Chromobacterium sp. F49.</title>
        <authorList>
            <person name="Hong K.W."/>
        </authorList>
    </citation>
    <scope>NUCLEOTIDE SEQUENCE [LARGE SCALE GENOMIC DNA]</scope>
    <source>
        <strain evidence="3">M63</strain>
    </source>
</reference>
<dbReference type="AlphaFoldDB" id="A0A163XMK6"/>
<evidence type="ECO:0000313" key="2">
    <source>
        <dbReference type="EMBL" id="KZE78130.1"/>
    </source>
</evidence>
<comment type="caution">
    <text evidence="2">The sequence shown here is derived from an EMBL/GenBank/DDBJ whole genome shotgun (WGS) entry which is preliminary data.</text>
</comment>
<dbReference type="EMBL" id="LQRA01000057">
    <property type="protein sequence ID" value="KZE78130.1"/>
    <property type="molecule type" value="Genomic_DNA"/>
</dbReference>
<proteinExistence type="predicted"/>
<organism evidence="2 3">
    <name type="scientific">Paenibacillus elgii</name>
    <dbReference type="NCBI Taxonomy" id="189691"/>
    <lineage>
        <taxon>Bacteria</taxon>
        <taxon>Bacillati</taxon>
        <taxon>Bacillota</taxon>
        <taxon>Bacilli</taxon>
        <taxon>Bacillales</taxon>
        <taxon>Paenibacillaceae</taxon>
        <taxon>Paenibacillus</taxon>
    </lineage>
</organism>
<gene>
    <name evidence="2" type="ORF">AV654_19335</name>
</gene>
<accession>A0A163XMK6</accession>
<protein>
    <submittedName>
        <fullName evidence="2">Uncharacterized protein</fullName>
    </submittedName>
</protein>
<keyword evidence="1" id="KW-0812">Transmembrane</keyword>